<accession>A0ACC2BX41</accession>
<gene>
    <name evidence="1" type="ORF">O6H91_13G081700</name>
</gene>
<comment type="caution">
    <text evidence="1">The sequence shown here is derived from an EMBL/GenBank/DDBJ whole genome shotgun (WGS) entry which is preliminary data.</text>
</comment>
<keyword evidence="2" id="KW-1185">Reference proteome</keyword>
<protein>
    <submittedName>
        <fullName evidence="1">Uncharacterized protein</fullName>
    </submittedName>
</protein>
<organism evidence="1 2">
    <name type="scientific">Diphasiastrum complanatum</name>
    <name type="common">Issler's clubmoss</name>
    <name type="synonym">Lycopodium complanatum</name>
    <dbReference type="NCBI Taxonomy" id="34168"/>
    <lineage>
        <taxon>Eukaryota</taxon>
        <taxon>Viridiplantae</taxon>
        <taxon>Streptophyta</taxon>
        <taxon>Embryophyta</taxon>
        <taxon>Tracheophyta</taxon>
        <taxon>Lycopodiopsida</taxon>
        <taxon>Lycopodiales</taxon>
        <taxon>Lycopodiaceae</taxon>
        <taxon>Lycopodioideae</taxon>
        <taxon>Diphasiastrum</taxon>
    </lineage>
</organism>
<dbReference type="Proteomes" id="UP001162992">
    <property type="component" value="Chromosome 13"/>
</dbReference>
<sequence>MQAPGEDAVSMAEEQEKGLADAMALVHHHAFFLHRALVNPILSLSIYLSLFFAALLNLFDRHAVHTPTFLIALQRNYNNFKHFWVFWLGLRHLPVLTTLA</sequence>
<reference evidence="2" key="1">
    <citation type="journal article" date="2024" name="Proc. Natl. Acad. Sci. U.S.A.">
        <title>Extraordinary preservation of gene collinearity over three hundred million years revealed in homosporous lycophytes.</title>
        <authorList>
            <person name="Li C."/>
            <person name="Wickell D."/>
            <person name="Kuo L.Y."/>
            <person name="Chen X."/>
            <person name="Nie B."/>
            <person name="Liao X."/>
            <person name="Peng D."/>
            <person name="Ji J."/>
            <person name="Jenkins J."/>
            <person name="Williams M."/>
            <person name="Shu S."/>
            <person name="Plott C."/>
            <person name="Barry K."/>
            <person name="Rajasekar S."/>
            <person name="Grimwood J."/>
            <person name="Han X."/>
            <person name="Sun S."/>
            <person name="Hou Z."/>
            <person name="He W."/>
            <person name="Dai G."/>
            <person name="Sun C."/>
            <person name="Schmutz J."/>
            <person name="Leebens-Mack J.H."/>
            <person name="Li F.W."/>
            <person name="Wang L."/>
        </authorList>
    </citation>
    <scope>NUCLEOTIDE SEQUENCE [LARGE SCALE GENOMIC DNA]</scope>
    <source>
        <strain evidence="2">cv. PW_Plant_1</strain>
    </source>
</reference>
<name>A0ACC2BX41_DIPCM</name>
<evidence type="ECO:0000313" key="2">
    <source>
        <dbReference type="Proteomes" id="UP001162992"/>
    </source>
</evidence>
<evidence type="ECO:0000313" key="1">
    <source>
        <dbReference type="EMBL" id="KAJ7534144.1"/>
    </source>
</evidence>
<dbReference type="EMBL" id="CM055104">
    <property type="protein sequence ID" value="KAJ7534144.1"/>
    <property type="molecule type" value="Genomic_DNA"/>
</dbReference>
<proteinExistence type="predicted"/>